<dbReference type="AlphaFoldDB" id="A0A068TQ45"/>
<evidence type="ECO:0000256" key="7">
    <source>
        <dbReference type="SAM" id="Phobius"/>
    </source>
</evidence>
<sequence length="568" mass="62835">MEETEESPRLKGIVIITLPPADNPSLGKTITAFTLTDESQFQPPSNHHQNQIEPPSQPSQSQEDSQSTHAQIPFSLKRFLFYIPIPLFGLVFMSLIALSYWVSFSQETLYELREIDDDQKSNTIIFPLFPKGGIGGSLQGEFEIKLGRFVGSNSKIGKIRLSDGLSQRKSLKSMIAESKIDSTAVLPLKGNIYPDGLYYTYVLVGTPPRPYFLDMDTGSDLTWIQCDAPCTSCAKGAHPFYKPAANTIIRSDDSYCAEVQINQRTNCATCHQCDYEIEYADHSSSIGVLARDKFHMRNSNGSIVSSNFVFGCAYDQQGLLLNSLIKTDGIIGLSRGKISLPSQLANQGNVRNVVAHCLAAEAGGGGYMFLGNDFVPYQQIAWVPMLNIPFITSYHTALTKITYGGKGLSSGGINEEVVLFDSGSSYTYFPKRAYNELVAELEGTFGESLVQDASDNTLPVCWHIKFPVSSVADIRHIVKPLGLHFRSKWWIKSTKLQIPPEGYLVINNKGNICLGILDGSEVQHGSSLILGDISLRGQLFVYDNVNQKIGWIKSDCSRPKRFERLPFS</sequence>
<evidence type="ECO:0000313" key="10">
    <source>
        <dbReference type="Proteomes" id="UP000295252"/>
    </source>
</evidence>
<evidence type="ECO:0000256" key="2">
    <source>
        <dbReference type="ARBA" id="ARBA00022670"/>
    </source>
</evidence>
<keyword evidence="3" id="KW-0064">Aspartyl protease</keyword>
<dbReference type="InParanoid" id="A0A068TQ45"/>
<feature type="transmembrane region" description="Helical" evidence="7">
    <location>
        <begin position="79"/>
        <end position="102"/>
    </location>
</feature>
<keyword evidence="4" id="KW-0378">Hydrolase</keyword>
<evidence type="ECO:0000256" key="4">
    <source>
        <dbReference type="ARBA" id="ARBA00022801"/>
    </source>
</evidence>
<dbReference type="InterPro" id="IPR033121">
    <property type="entry name" value="PEPTIDASE_A1"/>
</dbReference>
<evidence type="ECO:0000256" key="3">
    <source>
        <dbReference type="ARBA" id="ARBA00022750"/>
    </source>
</evidence>
<dbReference type="InterPro" id="IPR032861">
    <property type="entry name" value="TAXi_N"/>
</dbReference>
<feature type="region of interest" description="Disordered" evidence="6">
    <location>
        <begin position="37"/>
        <end position="68"/>
    </location>
</feature>
<dbReference type="PANTHER" id="PTHR13683:SF316">
    <property type="entry name" value="ASPARTYL PROTEASE APCB1"/>
    <property type="match status" value="1"/>
</dbReference>
<dbReference type="InterPro" id="IPR001461">
    <property type="entry name" value="Aspartic_peptidase_A1"/>
</dbReference>
<keyword evidence="7" id="KW-0472">Membrane</keyword>
<dbReference type="PANTHER" id="PTHR13683">
    <property type="entry name" value="ASPARTYL PROTEASES"/>
    <property type="match status" value="1"/>
</dbReference>
<feature type="active site" evidence="5">
    <location>
        <position position="216"/>
    </location>
</feature>
<dbReference type="GO" id="GO:0004190">
    <property type="term" value="F:aspartic-type endopeptidase activity"/>
    <property type="evidence" value="ECO:0007669"/>
    <property type="project" value="UniProtKB-KW"/>
</dbReference>
<dbReference type="InterPro" id="IPR032799">
    <property type="entry name" value="TAXi_C"/>
</dbReference>
<evidence type="ECO:0000256" key="5">
    <source>
        <dbReference type="PIRSR" id="PIRSR601461-1"/>
    </source>
</evidence>
<dbReference type="EMBL" id="HG739086">
    <property type="protein sequence ID" value="CDO98445.1"/>
    <property type="molecule type" value="Genomic_DNA"/>
</dbReference>
<dbReference type="PRINTS" id="PR00792">
    <property type="entry name" value="PEPSIN"/>
</dbReference>
<reference evidence="10" key="1">
    <citation type="journal article" date="2014" name="Science">
        <title>The coffee genome provides insight into the convergent evolution of caffeine biosynthesis.</title>
        <authorList>
            <person name="Denoeud F."/>
            <person name="Carretero-Paulet L."/>
            <person name="Dereeper A."/>
            <person name="Droc G."/>
            <person name="Guyot R."/>
            <person name="Pietrella M."/>
            <person name="Zheng C."/>
            <person name="Alberti A."/>
            <person name="Anthony F."/>
            <person name="Aprea G."/>
            <person name="Aury J.M."/>
            <person name="Bento P."/>
            <person name="Bernard M."/>
            <person name="Bocs S."/>
            <person name="Campa C."/>
            <person name="Cenci A."/>
            <person name="Combes M.C."/>
            <person name="Crouzillat D."/>
            <person name="Da Silva C."/>
            <person name="Daddiego L."/>
            <person name="De Bellis F."/>
            <person name="Dussert S."/>
            <person name="Garsmeur O."/>
            <person name="Gayraud T."/>
            <person name="Guignon V."/>
            <person name="Jahn K."/>
            <person name="Jamilloux V."/>
            <person name="Joet T."/>
            <person name="Labadie K."/>
            <person name="Lan T."/>
            <person name="Leclercq J."/>
            <person name="Lepelley M."/>
            <person name="Leroy T."/>
            <person name="Li L.T."/>
            <person name="Librado P."/>
            <person name="Lopez L."/>
            <person name="Munoz A."/>
            <person name="Noel B."/>
            <person name="Pallavicini A."/>
            <person name="Perrotta G."/>
            <person name="Poncet V."/>
            <person name="Pot D."/>
            <person name="Priyono X."/>
            <person name="Rigoreau M."/>
            <person name="Rouard M."/>
            <person name="Rozas J."/>
            <person name="Tranchant-Dubreuil C."/>
            <person name="VanBuren R."/>
            <person name="Zhang Q."/>
            <person name="Andrade A.C."/>
            <person name="Argout X."/>
            <person name="Bertrand B."/>
            <person name="de Kochko A."/>
            <person name="Graziosi G."/>
            <person name="Henry R.J."/>
            <person name="Jayarama X."/>
            <person name="Ming R."/>
            <person name="Nagai C."/>
            <person name="Rounsley S."/>
            <person name="Sankoff D."/>
            <person name="Giuliano G."/>
            <person name="Albert V.A."/>
            <person name="Wincker P."/>
            <person name="Lashermes P."/>
        </authorList>
    </citation>
    <scope>NUCLEOTIDE SEQUENCE [LARGE SCALE GENOMIC DNA]</scope>
    <source>
        <strain evidence="10">cv. DH200-94</strain>
    </source>
</reference>
<gene>
    <name evidence="9" type="ORF">GSCOC_T00022536001</name>
</gene>
<comment type="similarity">
    <text evidence="1">Belongs to the peptidase A1 family.</text>
</comment>
<keyword evidence="7" id="KW-0812">Transmembrane</keyword>
<dbReference type="SUPFAM" id="SSF50630">
    <property type="entry name" value="Acid proteases"/>
    <property type="match status" value="1"/>
</dbReference>
<dbReference type="Proteomes" id="UP000295252">
    <property type="component" value="Chromosome VI"/>
</dbReference>
<evidence type="ECO:0000259" key="8">
    <source>
        <dbReference type="PROSITE" id="PS51767"/>
    </source>
</evidence>
<feature type="domain" description="Peptidase A1" evidence="8">
    <location>
        <begin position="198"/>
        <end position="552"/>
    </location>
</feature>
<dbReference type="GO" id="GO:0050832">
    <property type="term" value="P:defense response to fungus"/>
    <property type="evidence" value="ECO:0007669"/>
    <property type="project" value="EnsemblPlants"/>
</dbReference>
<evidence type="ECO:0000256" key="6">
    <source>
        <dbReference type="SAM" id="MobiDB-lite"/>
    </source>
</evidence>
<keyword evidence="2" id="KW-0645">Protease</keyword>
<name>A0A068TQ45_COFCA</name>
<feature type="compositionally biased region" description="Polar residues" evidence="6">
    <location>
        <begin position="37"/>
        <end position="49"/>
    </location>
</feature>
<accession>A0A068TQ45</accession>
<dbReference type="Pfam" id="PF14543">
    <property type="entry name" value="TAXi_N"/>
    <property type="match status" value="1"/>
</dbReference>
<protein>
    <recommendedName>
        <fullName evidence="8">Peptidase A1 domain-containing protein</fullName>
    </recommendedName>
</protein>
<dbReference type="OrthoDB" id="2747330at2759"/>
<dbReference type="FunFam" id="2.40.70.10:FF:000015">
    <property type="entry name" value="Aspartyl protease family protein"/>
    <property type="match status" value="1"/>
</dbReference>
<proteinExistence type="inferred from homology"/>
<dbReference type="PROSITE" id="PS51767">
    <property type="entry name" value="PEPTIDASE_A1"/>
    <property type="match status" value="1"/>
</dbReference>
<evidence type="ECO:0000313" key="9">
    <source>
        <dbReference type="EMBL" id="CDO98445.1"/>
    </source>
</evidence>
<feature type="active site" evidence="5">
    <location>
        <position position="421"/>
    </location>
</feature>
<keyword evidence="10" id="KW-1185">Reference proteome</keyword>
<dbReference type="STRING" id="49390.A0A068TQ45"/>
<feature type="compositionally biased region" description="Low complexity" evidence="6">
    <location>
        <begin position="51"/>
        <end position="67"/>
    </location>
</feature>
<dbReference type="InterPro" id="IPR021109">
    <property type="entry name" value="Peptidase_aspartic_dom_sf"/>
</dbReference>
<dbReference type="Gramene" id="CDO98445">
    <property type="protein sequence ID" value="CDO98445"/>
    <property type="gene ID" value="GSCOC_T00022536001"/>
</dbReference>
<dbReference type="Gene3D" id="2.40.70.10">
    <property type="entry name" value="Acid Proteases"/>
    <property type="match status" value="2"/>
</dbReference>
<dbReference type="GO" id="GO:0006508">
    <property type="term" value="P:proteolysis"/>
    <property type="evidence" value="ECO:0007669"/>
    <property type="project" value="UniProtKB-KW"/>
</dbReference>
<dbReference type="OMA" id="CWRANFP"/>
<keyword evidence="7" id="KW-1133">Transmembrane helix</keyword>
<dbReference type="FunCoup" id="A0A068TQ45">
    <property type="interactions" value="103"/>
</dbReference>
<organism evidence="9 10">
    <name type="scientific">Coffea canephora</name>
    <name type="common">Robusta coffee</name>
    <dbReference type="NCBI Taxonomy" id="49390"/>
    <lineage>
        <taxon>Eukaryota</taxon>
        <taxon>Viridiplantae</taxon>
        <taxon>Streptophyta</taxon>
        <taxon>Embryophyta</taxon>
        <taxon>Tracheophyta</taxon>
        <taxon>Spermatophyta</taxon>
        <taxon>Magnoliopsida</taxon>
        <taxon>eudicotyledons</taxon>
        <taxon>Gunneridae</taxon>
        <taxon>Pentapetalae</taxon>
        <taxon>asterids</taxon>
        <taxon>lamiids</taxon>
        <taxon>Gentianales</taxon>
        <taxon>Rubiaceae</taxon>
        <taxon>Ixoroideae</taxon>
        <taxon>Gardenieae complex</taxon>
        <taxon>Bertiereae - Coffeeae clade</taxon>
        <taxon>Coffeeae</taxon>
        <taxon>Coffea</taxon>
    </lineage>
</organism>
<evidence type="ECO:0000256" key="1">
    <source>
        <dbReference type="ARBA" id="ARBA00007447"/>
    </source>
</evidence>
<dbReference type="PhylomeDB" id="A0A068TQ45"/>
<dbReference type="Pfam" id="PF14541">
    <property type="entry name" value="TAXi_C"/>
    <property type="match status" value="1"/>
</dbReference>